<keyword evidence="8" id="KW-0812">Transmembrane</keyword>
<dbReference type="InterPro" id="IPR000718">
    <property type="entry name" value="Peptidase_M13"/>
</dbReference>
<dbReference type="Pfam" id="PF01431">
    <property type="entry name" value="Peptidase_M13"/>
    <property type="match status" value="1"/>
</dbReference>
<keyword evidence="3" id="KW-0645">Protease</keyword>
<dbReference type="Gene3D" id="3.40.390.10">
    <property type="entry name" value="Collagenase (Catalytic Domain)"/>
    <property type="match status" value="1"/>
</dbReference>
<dbReference type="GO" id="GO:0005886">
    <property type="term" value="C:plasma membrane"/>
    <property type="evidence" value="ECO:0007669"/>
    <property type="project" value="TreeGrafter"/>
</dbReference>
<dbReference type="Proteomes" id="UP000070412">
    <property type="component" value="Unassembled WGS sequence"/>
</dbReference>
<reference evidence="13" key="1">
    <citation type="journal article" date="2020" name="PLoS Negl. Trop. Dis.">
        <title>High-quality nuclear genome for Sarcoptes scabiei-A critical resource for a neglected parasite.</title>
        <authorList>
            <person name="Korhonen P.K."/>
            <person name="Gasser R.B."/>
            <person name="Ma G."/>
            <person name="Wang T."/>
            <person name="Stroehlein A.J."/>
            <person name="Young N.D."/>
            <person name="Ang C.S."/>
            <person name="Fernando D.D."/>
            <person name="Lu H.C."/>
            <person name="Taylor S."/>
            <person name="Reynolds S.L."/>
            <person name="Mofiz E."/>
            <person name="Najaraj S.H."/>
            <person name="Gowda H."/>
            <person name="Madugundu A."/>
            <person name="Renuse S."/>
            <person name="Holt D."/>
            <person name="Pandey A."/>
            <person name="Papenfuss A.T."/>
            <person name="Fischer K."/>
        </authorList>
    </citation>
    <scope>NUCLEOTIDE SEQUENCE [LARGE SCALE GENOMIC DNA]</scope>
</reference>
<feature type="domain" description="Peptidase M13 N-terminal" evidence="10">
    <location>
        <begin position="140"/>
        <end position="536"/>
    </location>
</feature>
<keyword evidence="6" id="KW-0862">Zinc</keyword>
<evidence type="ECO:0000256" key="1">
    <source>
        <dbReference type="ARBA" id="ARBA00001947"/>
    </source>
</evidence>
<evidence type="ECO:0000313" key="11">
    <source>
        <dbReference type="EMBL" id="KAF7492865.1"/>
    </source>
</evidence>
<dbReference type="EMBL" id="WVUK01000056">
    <property type="protein sequence ID" value="KAF7492865.1"/>
    <property type="molecule type" value="Genomic_DNA"/>
</dbReference>
<dbReference type="InterPro" id="IPR024079">
    <property type="entry name" value="MetalloPept_cat_dom_sf"/>
</dbReference>
<sequence length="792" mass="93042">MAARKMINQLRTSITEKDSHEDDDELDDCDQYDMEEKNTENLRNDTNPNGLGSKSNYLNKSRLYLNCEKLINDRSRKTTIILLVIILILGLILLLISIRVLIFSLKSEEKFCTTSSCLLASARFSQNINWSESITEQDRCVNFYEFACGQWINDHHLNDFEGQYSIQDQIYDETYKELKHYLDKIQYTSRPDDPYFKVKQFYESCMNLEEIDLSSVNYITHEIFDTGGWNILKNWQGPSWKFESALERIQTYYGVDAFFRVSVGTDDLDSQLPFIIKIFPSGLGLPRAYYFDYQYRNIVEAYKQYMSETVKIFGSTKLDASQFAENTFNYEKRIAEITPEMIDFSNPFNQFKRRFSIRELKILAPSIRWLNLLQKFFGHARLNDNTRVFLSFEHYFRNISNIISTTDNKGLNDYLIWKMISAYAPYLSKDFRIIHYNFQQALQSLPSMNAINDEDRWRFCLQETSKHLRYALSALYVQNKFNTIYNKTEMLKEKILLPIQRSIWENQQTFVWVQDDEDQRFVEMKAKELEVLIGHPQFILKSQLSGYYNEFFAGVKFLQNIIEAVRHRFKKLEMLLNEKSYDYAWPVEAFDLMISYDYAANKLFVPVGLLNVPFYDQSQPSAATFGAIGFHLASGMLKAFDLTGLFYNIPDGKLSNNRKFVENRELRRNLICLDQKLSSISTQLNNSISQTYIDIGALNLAWLAYKQHHNNDEGSRIPVLPFTNDQLFFISFAQTFCQKIKPNTLKMMFETSQKLPDSVRVNAILSQSKIFSNVFHCNKPVNEDEICHLWNY</sequence>
<accession>A0A834R9Z7</accession>
<dbReference type="SUPFAM" id="SSF55486">
    <property type="entry name" value="Metalloproteases ('zincins'), catalytic domain"/>
    <property type="match status" value="1"/>
</dbReference>
<evidence type="ECO:0000256" key="2">
    <source>
        <dbReference type="ARBA" id="ARBA00007357"/>
    </source>
</evidence>
<evidence type="ECO:0000259" key="9">
    <source>
        <dbReference type="Pfam" id="PF01431"/>
    </source>
</evidence>
<name>A0A834R9Z7_SARSC</name>
<organism evidence="11">
    <name type="scientific">Sarcoptes scabiei</name>
    <name type="common">Itch mite</name>
    <name type="synonym">Acarus scabiei</name>
    <dbReference type="NCBI Taxonomy" id="52283"/>
    <lineage>
        <taxon>Eukaryota</taxon>
        <taxon>Metazoa</taxon>
        <taxon>Ecdysozoa</taxon>
        <taxon>Arthropoda</taxon>
        <taxon>Chelicerata</taxon>
        <taxon>Arachnida</taxon>
        <taxon>Acari</taxon>
        <taxon>Acariformes</taxon>
        <taxon>Sarcoptiformes</taxon>
        <taxon>Astigmata</taxon>
        <taxon>Psoroptidia</taxon>
        <taxon>Sarcoptoidea</taxon>
        <taxon>Sarcoptidae</taxon>
        <taxon>Sarcoptinae</taxon>
        <taxon>Sarcoptes</taxon>
    </lineage>
</organism>
<dbReference type="InterPro" id="IPR042089">
    <property type="entry name" value="Peptidase_M13_dom_2"/>
</dbReference>
<keyword evidence="5" id="KW-0378">Hydrolase</keyword>
<gene>
    <name evidence="11" type="ORF">SSS_5392</name>
</gene>
<dbReference type="OrthoDB" id="7867452at2759"/>
<feature type="transmembrane region" description="Helical" evidence="8">
    <location>
        <begin position="79"/>
        <end position="102"/>
    </location>
</feature>
<feature type="domain" description="Peptidase M13 C-terminal" evidence="9">
    <location>
        <begin position="596"/>
        <end position="779"/>
    </location>
</feature>
<dbReference type="GO" id="GO:0046872">
    <property type="term" value="F:metal ion binding"/>
    <property type="evidence" value="ECO:0007669"/>
    <property type="project" value="UniProtKB-KW"/>
</dbReference>
<dbReference type="PANTHER" id="PTHR11733">
    <property type="entry name" value="ZINC METALLOPROTEASE FAMILY M13 NEPRILYSIN-RELATED"/>
    <property type="match status" value="1"/>
</dbReference>
<keyword evidence="13" id="KW-1185">Reference proteome</keyword>
<reference evidence="12" key="3">
    <citation type="submission" date="2022-06" db="UniProtKB">
        <authorList>
            <consortium name="EnsemblMetazoa"/>
        </authorList>
    </citation>
    <scope>IDENTIFICATION</scope>
</reference>
<protein>
    <submittedName>
        <fullName evidence="11">Endothelin-converting enzyme 1</fullName>
    </submittedName>
</protein>
<keyword evidence="7" id="KW-0482">Metalloprotease</keyword>
<evidence type="ECO:0000256" key="3">
    <source>
        <dbReference type="ARBA" id="ARBA00022670"/>
    </source>
</evidence>
<keyword evidence="8" id="KW-0472">Membrane</keyword>
<evidence type="ECO:0000313" key="13">
    <source>
        <dbReference type="Proteomes" id="UP000070412"/>
    </source>
</evidence>
<dbReference type="PANTHER" id="PTHR11733:SF240">
    <property type="entry name" value="GH14155P-RELATED"/>
    <property type="match status" value="1"/>
</dbReference>
<proteinExistence type="inferred from homology"/>
<dbReference type="EnsemblMetazoa" id="SSS_5392s_mrna">
    <property type="protein sequence ID" value="KAF7492865.1"/>
    <property type="gene ID" value="SSS_5392"/>
</dbReference>
<dbReference type="AlphaFoldDB" id="A0A834R9Z7"/>
<dbReference type="GO" id="GO:0016485">
    <property type="term" value="P:protein processing"/>
    <property type="evidence" value="ECO:0007669"/>
    <property type="project" value="TreeGrafter"/>
</dbReference>
<dbReference type="Pfam" id="PF05649">
    <property type="entry name" value="Peptidase_M13_N"/>
    <property type="match status" value="1"/>
</dbReference>
<dbReference type="CDD" id="cd08662">
    <property type="entry name" value="M13"/>
    <property type="match status" value="1"/>
</dbReference>
<reference evidence="11" key="2">
    <citation type="submission" date="2020-01" db="EMBL/GenBank/DDBJ databases">
        <authorList>
            <person name="Korhonen P.K.K."/>
            <person name="Guangxu M.G."/>
            <person name="Wang T.W."/>
            <person name="Stroehlein A.J.S."/>
            <person name="Young N.D."/>
            <person name="Ang C.-S.A."/>
            <person name="Fernando D.W.F."/>
            <person name="Lu H.L."/>
            <person name="Taylor S.T."/>
            <person name="Ehtesham M.E.M."/>
            <person name="Najaraj S.H.N."/>
            <person name="Harsha G.H.G."/>
            <person name="Madugundu A.M."/>
            <person name="Renuse S.R."/>
            <person name="Holt D.H."/>
            <person name="Pandey A.P."/>
            <person name="Papenfuss A.P."/>
            <person name="Gasser R.B.G."/>
            <person name="Fischer K.F."/>
        </authorList>
    </citation>
    <scope>NUCLEOTIDE SEQUENCE</scope>
    <source>
        <strain evidence="11">SSS_KF_BRIS2020</strain>
    </source>
</reference>
<dbReference type="InterPro" id="IPR008753">
    <property type="entry name" value="Peptidase_M13_N"/>
</dbReference>
<evidence type="ECO:0000256" key="5">
    <source>
        <dbReference type="ARBA" id="ARBA00022801"/>
    </source>
</evidence>
<dbReference type="InterPro" id="IPR018497">
    <property type="entry name" value="Peptidase_M13_C"/>
</dbReference>
<comment type="cofactor">
    <cofactor evidence="1">
        <name>Zn(2+)</name>
        <dbReference type="ChEBI" id="CHEBI:29105"/>
    </cofactor>
</comment>
<dbReference type="Gene3D" id="1.10.1380.10">
    <property type="entry name" value="Neutral endopeptidase , domain2"/>
    <property type="match status" value="1"/>
</dbReference>
<evidence type="ECO:0000313" key="12">
    <source>
        <dbReference type="EnsemblMetazoa" id="KAF7492865.1"/>
    </source>
</evidence>
<comment type="similarity">
    <text evidence="2">Belongs to the peptidase M13 family.</text>
</comment>
<evidence type="ECO:0000256" key="4">
    <source>
        <dbReference type="ARBA" id="ARBA00022723"/>
    </source>
</evidence>
<evidence type="ECO:0000256" key="6">
    <source>
        <dbReference type="ARBA" id="ARBA00022833"/>
    </source>
</evidence>
<evidence type="ECO:0000256" key="7">
    <source>
        <dbReference type="ARBA" id="ARBA00023049"/>
    </source>
</evidence>
<dbReference type="PROSITE" id="PS51885">
    <property type="entry name" value="NEPRILYSIN"/>
    <property type="match status" value="1"/>
</dbReference>
<keyword evidence="4" id="KW-0479">Metal-binding</keyword>
<evidence type="ECO:0000256" key="8">
    <source>
        <dbReference type="SAM" id="Phobius"/>
    </source>
</evidence>
<keyword evidence="8" id="KW-1133">Transmembrane helix</keyword>
<evidence type="ECO:0000259" key="10">
    <source>
        <dbReference type="Pfam" id="PF05649"/>
    </source>
</evidence>
<dbReference type="GO" id="GO:0004222">
    <property type="term" value="F:metalloendopeptidase activity"/>
    <property type="evidence" value="ECO:0007669"/>
    <property type="project" value="InterPro"/>
</dbReference>